<evidence type="ECO:0000259" key="1">
    <source>
        <dbReference type="Pfam" id="PF24693"/>
    </source>
</evidence>
<name>A0A4R1BGD3_9BACT</name>
<dbReference type="InterPro" id="IPR056077">
    <property type="entry name" value="DUF7660"/>
</dbReference>
<comment type="caution">
    <text evidence="3">The sequence shown here is derived from an EMBL/GenBank/DDBJ whole genome shotgun (WGS) entry which is preliminary data.</text>
</comment>
<accession>A0A4R1BGD3</accession>
<dbReference type="AlphaFoldDB" id="A0A4R1BGD3"/>
<evidence type="ECO:0000313" key="3">
    <source>
        <dbReference type="EMBL" id="TCJ16249.1"/>
    </source>
</evidence>
<keyword evidence="4" id="KW-1185">Reference proteome</keyword>
<organism evidence="3 4">
    <name type="scientific">Flaviaesturariibacter flavus</name>
    <dbReference type="NCBI Taxonomy" id="2502780"/>
    <lineage>
        <taxon>Bacteria</taxon>
        <taxon>Pseudomonadati</taxon>
        <taxon>Bacteroidota</taxon>
        <taxon>Chitinophagia</taxon>
        <taxon>Chitinophagales</taxon>
        <taxon>Chitinophagaceae</taxon>
        <taxon>Flaviaestuariibacter</taxon>
    </lineage>
</organism>
<proteinExistence type="predicted"/>
<gene>
    <name evidence="3" type="ORF">EPD60_07570</name>
    <name evidence="2" type="ORF">EPD60_07935</name>
</gene>
<dbReference type="EMBL" id="SJZI01000013">
    <property type="protein sequence ID" value="TCJ16249.1"/>
    <property type="molecule type" value="Genomic_DNA"/>
</dbReference>
<feature type="domain" description="DUF7660" evidence="1">
    <location>
        <begin position="9"/>
        <end position="75"/>
    </location>
</feature>
<dbReference type="RefSeq" id="WP_131448469.1">
    <property type="nucleotide sequence ID" value="NZ_SJZI01000013.1"/>
</dbReference>
<evidence type="ECO:0000313" key="4">
    <source>
        <dbReference type="Proteomes" id="UP000295334"/>
    </source>
</evidence>
<dbReference type="Proteomes" id="UP000295334">
    <property type="component" value="Unassembled WGS sequence"/>
</dbReference>
<evidence type="ECO:0000313" key="2">
    <source>
        <dbReference type="EMBL" id="TCJ15062.1"/>
    </source>
</evidence>
<protein>
    <recommendedName>
        <fullName evidence="1">DUF7660 domain-containing protein</fullName>
    </recommendedName>
</protein>
<reference evidence="3 4" key="1">
    <citation type="submission" date="2019-03" db="EMBL/GenBank/DDBJ databases">
        <authorList>
            <person name="Kim M.K.M."/>
        </authorList>
    </citation>
    <scope>NUCLEOTIDE SEQUENCE [LARGE SCALE GENOMIC DNA]</scope>
    <source>
        <strain evidence="3 4">17J68-12</strain>
    </source>
</reference>
<dbReference type="Pfam" id="PF24693">
    <property type="entry name" value="DUF7660"/>
    <property type="match status" value="1"/>
</dbReference>
<sequence>MDNIEQISTKDDLANFVKQLSEDLEANESEWENNTLLKYLNAVEAFLRDSNDDSFSSDHTWSTLAKIFIAASTYE</sequence>
<dbReference type="EMBL" id="SJZI01000035">
    <property type="protein sequence ID" value="TCJ15062.1"/>
    <property type="molecule type" value="Genomic_DNA"/>
</dbReference>
<dbReference type="OrthoDB" id="1373771at2"/>